<protein>
    <submittedName>
        <fullName evidence="2">Uncharacterized protein</fullName>
    </submittedName>
</protein>
<reference evidence="2 3" key="1">
    <citation type="journal article" date="2018" name="New Phytol.">
        <title>Phylogenomics of Endogonaceae and evolution of mycorrhizas within Mucoromycota.</title>
        <authorList>
            <person name="Chang Y."/>
            <person name="Desiro A."/>
            <person name="Na H."/>
            <person name="Sandor L."/>
            <person name="Lipzen A."/>
            <person name="Clum A."/>
            <person name="Barry K."/>
            <person name="Grigoriev I.V."/>
            <person name="Martin F.M."/>
            <person name="Stajich J.E."/>
            <person name="Smith M.E."/>
            <person name="Bonito G."/>
            <person name="Spatafora J.W."/>
        </authorList>
    </citation>
    <scope>NUCLEOTIDE SEQUENCE [LARGE SCALE GENOMIC DNA]</scope>
    <source>
        <strain evidence="2 3">AD002</strain>
    </source>
</reference>
<accession>A0A433Q1W5</accession>
<comment type="caution">
    <text evidence="2">The sequence shown here is derived from an EMBL/GenBank/DDBJ whole genome shotgun (WGS) entry which is preliminary data.</text>
</comment>
<gene>
    <name evidence="2" type="ORF">BC938DRAFT_474599</name>
</gene>
<evidence type="ECO:0000313" key="2">
    <source>
        <dbReference type="EMBL" id="RUS23803.1"/>
    </source>
</evidence>
<dbReference type="PANTHER" id="PTHR40616:SF1">
    <property type="entry name" value="LINALOOL DEHYDRATASE_ISOMERASE DOMAIN-CONTAINING PROTEIN"/>
    <property type="match status" value="1"/>
</dbReference>
<keyword evidence="1" id="KW-0732">Signal</keyword>
<proteinExistence type="predicted"/>
<dbReference type="EMBL" id="RBNJ01018512">
    <property type="protein sequence ID" value="RUS23803.1"/>
    <property type="molecule type" value="Genomic_DNA"/>
</dbReference>
<feature type="chain" id="PRO_5019456945" evidence="1">
    <location>
        <begin position="24"/>
        <end position="318"/>
    </location>
</feature>
<name>A0A433Q1W5_9FUNG</name>
<evidence type="ECO:0000256" key="1">
    <source>
        <dbReference type="SAM" id="SignalP"/>
    </source>
</evidence>
<dbReference type="PANTHER" id="PTHR40616">
    <property type="entry name" value="LINALOOL DEHYDRATASE_ISOMERASE DOMAIN-CONTAINING PROTEIN"/>
    <property type="match status" value="1"/>
</dbReference>
<keyword evidence="3" id="KW-1185">Reference proteome</keyword>
<dbReference type="Proteomes" id="UP000274822">
    <property type="component" value="Unassembled WGS sequence"/>
</dbReference>
<organism evidence="2 3">
    <name type="scientific">Jimgerdemannia flammicorona</name>
    <dbReference type="NCBI Taxonomy" id="994334"/>
    <lineage>
        <taxon>Eukaryota</taxon>
        <taxon>Fungi</taxon>
        <taxon>Fungi incertae sedis</taxon>
        <taxon>Mucoromycota</taxon>
        <taxon>Mucoromycotina</taxon>
        <taxon>Endogonomycetes</taxon>
        <taxon>Endogonales</taxon>
        <taxon>Endogonaceae</taxon>
        <taxon>Jimgerdemannia</taxon>
    </lineage>
</organism>
<feature type="signal peptide" evidence="1">
    <location>
        <begin position="1"/>
        <end position="23"/>
    </location>
</feature>
<evidence type="ECO:0000313" key="3">
    <source>
        <dbReference type="Proteomes" id="UP000274822"/>
    </source>
</evidence>
<dbReference type="AlphaFoldDB" id="A0A433Q1W5"/>
<sequence>MRIITLFFACLHTLSLLTTTTLAAPAPQLFAITPHAQDLAKLSTSWMDERYDPVYKLLRTASKNFLNTVGTHTTRETLWYSIGLFLRNNGSDHDCAIRAVRMSSTTSLTRPTTRSTARSVAYQRYDPIGGTTLAIILPDFESMLPPDLVARIEHALRLAAEGDESQKLRRPYDRSHGIDMTRYQSLIVQWIWLAVGHDQAPVPDLTRPFNHPDDWCFVPMVALLSPYARIPPTVLPRLQSFTSGCTISRVVASTAQRATNHWQDDPWNRIVTSWLSENVMIEAQICNETGSQLPVPPSHPPLAPPHRRDWMVQDVFYG</sequence>